<keyword evidence="5" id="KW-1185">Reference proteome</keyword>
<evidence type="ECO:0000259" key="2">
    <source>
        <dbReference type="Pfam" id="PF01458"/>
    </source>
</evidence>
<dbReference type="InterPro" id="IPR000825">
    <property type="entry name" value="SUF_FeS_clus_asmbl_SufBD_core"/>
</dbReference>
<comment type="caution">
    <text evidence="4">The sequence shown here is derived from an EMBL/GenBank/DDBJ whole genome shotgun (WGS) entry which is preliminary data.</text>
</comment>
<evidence type="ECO:0000256" key="1">
    <source>
        <dbReference type="ARBA" id="ARBA00043967"/>
    </source>
</evidence>
<dbReference type="PANTHER" id="PTHR43575">
    <property type="entry name" value="PROTEIN ABCI7, CHLOROPLASTIC"/>
    <property type="match status" value="1"/>
</dbReference>
<accession>A0ABS9SK99</accession>
<dbReference type="SUPFAM" id="SSF101960">
    <property type="entry name" value="Stabilizer of iron transporter SufD"/>
    <property type="match status" value="1"/>
</dbReference>
<dbReference type="EMBL" id="JAKWBL010000002">
    <property type="protein sequence ID" value="MCH5598809.1"/>
    <property type="molecule type" value="Genomic_DNA"/>
</dbReference>
<organism evidence="4 5">
    <name type="scientific">Niabella ginsengisoli</name>
    <dbReference type="NCBI Taxonomy" id="522298"/>
    <lineage>
        <taxon>Bacteria</taxon>
        <taxon>Pseudomonadati</taxon>
        <taxon>Bacteroidota</taxon>
        <taxon>Chitinophagia</taxon>
        <taxon>Chitinophagales</taxon>
        <taxon>Chitinophagaceae</taxon>
        <taxon>Niabella</taxon>
    </lineage>
</organism>
<evidence type="ECO:0000313" key="5">
    <source>
        <dbReference type="Proteomes" id="UP001202248"/>
    </source>
</evidence>
<dbReference type="Pfam" id="PF01458">
    <property type="entry name" value="SUFBD_core"/>
    <property type="match status" value="1"/>
</dbReference>
<reference evidence="4 5" key="1">
    <citation type="submission" date="2022-02" db="EMBL/GenBank/DDBJ databases">
        <authorList>
            <person name="Min J."/>
        </authorList>
    </citation>
    <scope>NUCLEOTIDE SEQUENCE [LARGE SCALE GENOMIC DNA]</scope>
    <source>
        <strain evidence="4 5">GR10-1</strain>
    </source>
</reference>
<dbReference type="PANTHER" id="PTHR43575:SF1">
    <property type="entry name" value="PROTEIN ABCI7, CHLOROPLASTIC"/>
    <property type="match status" value="1"/>
</dbReference>
<dbReference type="RefSeq" id="WP_240830479.1">
    <property type="nucleotide sequence ID" value="NZ_JAKWBL010000002.1"/>
</dbReference>
<name>A0ABS9SK99_9BACT</name>
<dbReference type="Proteomes" id="UP001202248">
    <property type="component" value="Unassembled WGS sequence"/>
</dbReference>
<protein>
    <submittedName>
        <fullName evidence="4">Fe-S cluster assembly protein SufD</fullName>
    </submittedName>
</protein>
<sequence>MDTISYFKERFEKLQTNNVDAHIKDMRDEAFTEFEQTGIPTVKHEEWKYTRINDFFNKDYHFTTDLKEQSFTVSDLSTLQLPGHEDANLIVFVNGHFHEELSHTRSDELEILSLQSAAGHDKYASIVKEHLGHSADYHKDGINALNTAFIQEGVFVHVFKSRTASHPIYLYNITDARNGNIFAQPRSLVHVAQNAQVQMVETFVTIGADESFTNQVIELVVEKDAILDLYKIQNDEANSKVVSTTHVHQIGKSVANVVTVCLNGGLIRNNLNMVMSAEYCEANLFGLYLGDNQTHIDNHTVVDNRQPNCLSNELYKGVLNGNSTGVFNGKIFVRQIAQKTNAYQSNRNILLSENASVNAKPQLEIFADDVKCSHGCTVGSLDEDALFYMRSRGIEEKTATSLLLHGFALDVLEKIKHENVRTFVEGLVTKKLDL</sequence>
<comment type="similarity">
    <text evidence="1">Belongs to the iron-sulfur cluster assembly SufBD family.</text>
</comment>
<evidence type="ECO:0000259" key="3">
    <source>
        <dbReference type="Pfam" id="PF19295"/>
    </source>
</evidence>
<proteinExistence type="inferred from homology"/>
<dbReference type="InterPro" id="IPR037284">
    <property type="entry name" value="SUF_FeS_clus_asmbl_SufBD_sf"/>
</dbReference>
<dbReference type="Pfam" id="PF19295">
    <property type="entry name" value="SufBD_N"/>
    <property type="match status" value="1"/>
</dbReference>
<feature type="domain" description="SUF system FeS cluster assembly SufBD N-terminal" evidence="3">
    <location>
        <begin position="5"/>
        <end position="168"/>
    </location>
</feature>
<feature type="domain" description="SUF system FeS cluster assembly SufBD core" evidence="2">
    <location>
        <begin position="180"/>
        <end position="407"/>
    </location>
</feature>
<dbReference type="InterPro" id="IPR045595">
    <property type="entry name" value="SufBD_N"/>
</dbReference>
<evidence type="ECO:0000313" key="4">
    <source>
        <dbReference type="EMBL" id="MCH5598809.1"/>
    </source>
</evidence>
<dbReference type="InterPro" id="IPR055346">
    <property type="entry name" value="Fe-S_cluster_assembly_SufBD"/>
</dbReference>
<dbReference type="NCBIfam" id="TIGR01981">
    <property type="entry name" value="sufD"/>
    <property type="match status" value="1"/>
</dbReference>
<dbReference type="InterPro" id="IPR011542">
    <property type="entry name" value="SUF_FeS_clus_asmbl_SufD"/>
</dbReference>
<gene>
    <name evidence="4" type="primary">sufD</name>
    <name evidence="4" type="ORF">MKP09_13285</name>
</gene>